<reference evidence="4" key="1">
    <citation type="journal article" date="2019" name="Emerg. Microbes Infect.">
        <title>Comprehensive subspecies identification of 175 nontuberculous mycobacteria species based on 7547 genomic profiles.</title>
        <authorList>
            <person name="Matsumoto Y."/>
            <person name="Kinjo T."/>
            <person name="Motooka D."/>
            <person name="Nabeya D."/>
            <person name="Jung N."/>
            <person name="Uechi K."/>
            <person name="Horii T."/>
            <person name="Iida T."/>
            <person name="Fujita J."/>
            <person name="Nakamura S."/>
        </authorList>
    </citation>
    <scope>NUCLEOTIDE SEQUENCE [LARGE SCALE GENOMIC DNA]</scope>
    <source>
        <strain evidence="4">JCM 13671</strain>
    </source>
</reference>
<keyword evidence="5" id="KW-1185">Reference proteome</keyword>
<dbReference type="Gene3D" id="2.40.110.10">
    <property type="entry name" value="Butyryl-CoA Dehydrogenase, subunit A, domain 2"/>
    <property type="match status" value="1"/>
</dbReference>
<feature type="domain" description="Acyl-CoA dehydrogenase/oxidase N-terminal" evidence="2">
    <location>
        <begin position="20"/>
        <end position="90"/>
    </location>
</feature>
<dbReference type="GO" id="GO:0008470">
    <property type="term" value="F:3-methylbutanoyl-CoA dehydrogenase activity"/>
    <property type="evidence" value="ECO:0007669"/>
    <property type="project" value="TreeGrafter"/>
</dbReference>
<sequence>MTNTLTALVGPNWVQSAARVRQELARTAVARDRAAGTPTFEIGLLKEAGLLGIFIPEEHGGGGADFSQAAAVVGEIARADSSVAHILLYHYFGSIAGTRGENGFLGPRRAQRIARENLFHGTVAQAAYPPLISADPTPGGFVLNGSKPFTSGAAVSDVLLAWVQFGTGSVLNGADVSGQLATVHIEGGAAGVSFGDDWDNVGQRLTVSGTTTLTGVEIPVDAVIGYGYGVAPAEPADHLDVLYMYAGFAAIFTGIARGAFDEAADYTRARSRPWVETNYASAQADPLVLERFGQLWTLVQSAEALTARALAAVDEVRDRGAGLTWEQRAEAVTLINAARTHAGEIAITIASRLFEVTGARSTAAPEGLDRFWRNARTLTLHDPLHHKQTQIGDYVLNGVAPAPGFYS</sequence>
<evidence type="ECO:0000259" key="3">
    <source>
        <dbReference type="Pfam" id="PF08028"/>
    </source>
</evidence>
<dbReference type="EMBL" id="AP022612">
    <property type="protein sequence ID" value="BBZ32830.1"/>
    <property type="molecule type" value="Genomic_DNA"/>
</dbReference>
<dbReference type="AlphaFoldDB" id="A0A7I7XU79"/>
<dbReference type="InterPro" id="IPR013107">
    <property type="entry name" value="Acyl-CoA_DH_C"/>
</dbReference>
<dbReference type="SUPFAM" id="SSF47203">
    <property type="entry name" value="Acyl-CoA dehydrogenase C-terminal domain-like"/>
    <property type="match status" value="1"/>
</dbReference>
<feature type="domain" description="Acyl-CoA dehydrogenase C-terminal" evidence="3">
    <location>
        <begin position="247"/>
        <end position="382"/>
    </location>
</feature>
<reference evidence="4" key="2">
    <citation type="submission" date="2020-02" db="EMBL/GenBank/DDBJ databases">
        <authorList>
            <person name="Matsumoto Y."/>
            <person name="Motooka D."/>
            <person name="Nakamura S."/>
        </authorList>
    </citation>
    <scope>NUCLEOTIDE SEQUENCE</scope>
    <source>
        <strain evidence="4">JCM 13671</strain>
    </source>
</reference>
<dbReference type="PANTHER" id="PTHR43884:SF12">
    <property type="entry name" value="ISOVALERYL-COA DEHYDROGENASE, MITOCHONDRIAL-RELATED"/>
    <property type="match status" value="1"/>
</dbReference>
<dbReference type="InterPro" id="IPR037069">
    <property type="entry name" value="AcylCoA_DH/ox_N_sf"/>
</dbReference>
<name>A0A7I7XU79_9MYCO</name>
<evidence type="ECO:0000313" key="4">
    <source>
        <dbReference type="EMBL" id="BBZ32830.1"/>
    </source>
</evidence>
<dbReference type="OrthoDB" id="571684at2"/>
<keyword evidence="4" id="KW-0503">Monooxygenase</keyword>
<protein>
    <submittedName>
        <fullName evidence="4">FMNH2-dependent monooxygenase</fullName>
    </submittedName>
</protein>
<dbReference type="InterPro" id="IPR046373">
    <property type="entry name" value="Acyl-CoA_Oxase/DH_mid-dom_sf"/>
</dbReference>
<dbReference type="SUPFAM" id="SSF56645">
    <property type="entry name" value="Acyl-CoA dehydrogenase NM domain-like"/>
    <property type="match status" value="1"/>
</dbReference>
<dbReference type="InterPro" id="IPR009100">
    <property type="entry name" value="AcylCoA_DH/oxidase_NM_dom_sf"/>
</dbReference>
<accession>A0A7I7XU79</accession>
<dbReference type="Gene3D" id="1.10.540.10">
    <property type="entry name" value="Acyl-CoA dehydrogenase/oxidase, N-terminal domain"/>
    <property type="match status" value="1"/>
</dbReference>
<dbReference type="GO" id="GO:0006552">
    <property type="term" value="P:L-leucine catabolic process"/>
    <property type="evidence" value="ECO:0007669"/>
    <property type="project" value="TreeGrafter"/>
</dbReference>
<dbReference type="Proteomes" id="UP000466931">
    <property type="component" value="Chromosome"/>
</dbReference>
<dbReference type="InterPro" id="IPR013786">
    <property type="entry name" value="AcylCoA_DH/ox_N"/>
</dbReference>
<dbReference type="Pfam" id="PF02771">
    <property type="entry name" value="Acyl-CoA_dh_N"/>
    <property type="match status" value="1"/>
</dbReference>
<dbReference type="Pfam" id="PF08028">
    <property type="entry name" value="Acyl-CoA_dh_2"/>
    <property type="match status" value="1"/>
</dbReference>
<gene>
    <name evidence="4" type="ORF">MCNF_14350</name>
</gene>
<dbReference type="InterPro" id="IPR036250">
    <property type="entry name" value="AcylCo_DH-like_C"/>
</dbReference>
<evidence type="ECO:0000259" key="2">
    <source>
        <dbReference type="Pfam" id="PF02771"/>
    </source>
</evidence>
<evidence type="ECO:0000313" key="5">
    <source>
        <dbReference type="Proteomes" id="UP000466931"/>
    </source>
</evidence>
<dbReference type="RefSeq" id="WP_085153243.1">
    <property type="nucleotide sequence ID" value="NZ_AP022612.1"/>
</dbReference>
<keyword evidence="1" id="KW-0560">Oxidoreductase</keyword>
<proteinExistence type="predicted"/>
<evidence type="ECO:0000256" key="1">
    <source>
        <dbReference type="ARBA" id="ARBA00023002"/>
    </source>
</evidence>
<dbReference type="GO" id="GO:0004497">
    <property type="term" value="F:monooxygenase activity"/>
    <property type="evidence" value="ECO:0007669"/>
    <property type="project" value="UniProtKB-KW"/>
</dbReference>
<dbReference type="PANTHER" id="PTHR43884">
    <property type="entry name" value="ACYL-COA DEHYDROGENASE"/>
    <property type="match status" value="1"/>
</dbReference>
<organism evidence="4 5">
    <name type="scientific">Mycolicibacterium confluentis</name>
    <dbReference type="NCBI Taxonomy" id="28047"/>
    <lineage>
        <taxon>Bacteria</taxon>
        <taxon>Bacillati</taxon>
        <taxon>Actinomycetota</taxon>
        <taxon>Actinomycetes</taxon>
        <taxon>Mycobacteriales</taxon>
        <taxon>Mycobacteriaceae</taxon>
        <taxon>Mycolicibacterium</taxon>
    </lineage>
</organism>
<dbReference type="GO" id="GO:0050660">
    <property type="term" value="F:flavin adenine dinucleotide binding"/>
    <property type="evidence" value="ECO:0007669"/>
    <property type="project" value="InterPro"/>
</dbReference>
<dbReference type="PIRSF" id="PIRSF016578">
    <property type="entry name" value="HsaA"/>
    <property type="match status" value="1"/>
</dbReference>
<dbReference type="Gene3D" id="1.20.140.10">
    <property type="entry name" value="Butyryl-CoA Dehydrogenase, subunit A, domain 3"/>
    <property type="match status" value="1"/>
</dbReference>